<dbReference type="SUPFAM" id="SSF51215">
    <property type="entry name" value="Regulatory protein AraC"/>
    <property type="match status" value="1"/>
</dbReference>
<evidence type="ECO:0000256" key="2">
    <source>
        <dbReference type="ARBA" id="ARBA00023125"/>
    </source>
</evidence>
<dbReference type="PANTHER" id="PTHR43280">
    <property type="entry name" value="ARAC-FAMILY TRANSCRIPTIONAL REGULATOR"/>
    <property type="match status" value="1"/>
</dbReference>
<dbReference type="InterPro" id="IPR018060">
    <property type="entry name" value="HTH_AraC"/>
</dbReference>
<dbReference type="eggNOG" id="COG2207">
    <property type="taxonomic scope" value="Bacteria"/>
</dbReference>
<dbReference type="Pfam" id="PF12833">
    <property type="entry name" value="HTH_18"/>
    <property type="match status" value="1"/>
</dbReference>
<dbReference type="EMBL" id="JPRL01000003">
    <property type="protein sequence ID" value="KFF02947.1"/>
    <property type="molecule type" value="Genomic_DNA"/>
</dbReference>
<dbReference type="Gene3D" id="1.10.10.60">
    <property type="entry name" value="Homeodomain-like"/>
    <property type="match status" value="1"/>
</dbReference>
<dbReference type="AlphaFoldDB" id="A0A085ZET3"/>
<keyword evidence="2" id="KW-0238">DNA-binding</keyword>
<dbReference type="InterPro" id="IPR037923">
    <property type="entry name" value="HTH-like"/>
</dbReference>
<evidence type="ECO:0000313" key="5">
    <source>
        <dbReference type="EMBL" id="KFF02947.1"/>
    </source>
</evidence>
<feature type="domain" description="HTH araC/xylS-type" evidence="4">
    <location>
        <begin position="180"/>
        <end position="286"/>
    </location>
</feature>
<evidence type="ECO:0000256" key="3">
    <source>
        <dbReference type="ARBA" id="ARBA00023163"/>
    </source>
</evidence>
<dbReference type="PANTHER" id="PTHR43280:SF2">
    <property type="entry name" value="HTH-TYPE TRANSCRIPTIONAL REGULATOR EXSA"/>
    <property type="match status" value="1"/>
</dbReference>
<dbReference type="GO" id="GO:0043565">
    <property type="term" value="F:sequence-specific DNA binding"/>
    <property type="evidence" value="ECO:0007669"/>
    <property type="project" value="InterPro"/>
</dbReference>
<dbReference type="SUPFAM" id="SSF46689">
    <property type="entry name" value="Homeodomain-like"/>
    <property type="match status" value="1"/>
</dbReference>
<protein>
    <recommendedName>
        <fullName evidence="4">HTH araC/xylS-type domain-containing protein</fullName>
    </recommendedName>
</protein>
<comment type="caution">
    <text evidence="5">The sequence shown here is derived from an EMBL/GenBank/DDBJ whole genome shotgun (WGS) entry which is preliminary data.</text>
</comment>
<organism evidence="5 6">
    <name type="scientific">Flavobacterium reichenbachii</name>
    <dbReference type="NCBI Taxonomy" id="362418"/>
    <lineage>
        <taxon>Bacteria</taxon>
        <taxon>Pseudomonadati</taxon>
        <taxon>Bacteroidota</taxon>
        <taxon>Flavobacteriia</taxon>
        <taxon>Flavobacteriales</taxon>
        <taxon>Flavobacteriaceae</taxon>
        <taxon>Flavobacterium</taxon>
    </lineage>
</organism>
<dbReference type="STRING" id="362418.IW19_22640"/>
<proteinExistence type="predicted"/>
<dbReference type="Proteomes" id="UP000028715">
    <property type="component" value="Unassembled WGS sequence"/>
</dbReference>
<keyword evidence="1" id="KW-0805">Transcription regulation</keyword>
<dbReference type="SMART" id="SM00342">
    <property type="entry name" value="HTH_ARAC"/>
    <property type="match status" value="1"/>
</dbReference>
<evidence type="ECO:0000313" key="6">
    <source>
        <dbReference type="Proteomes" id="UP000028715"/>
    </source>
</evidence>
<sequence>MNLPVYKYLDNDDFGILKVHEMGISLPFQSPTFRPLFYTFTIVTRGIGTYIIGNDTFELRSNHVIITRPDAFFASSWTQMDKVYNITFNKNFLTEYLPEGIDDIFELGAKNGYSCSLPQETMDYFEKTCLEIYNTAVSTLSCKDEFMANLIINLLFFLQLQKYNTENLKNQSEKHSPIVTAFRQNMENNFNKLVSGENVTLMRTKEHANLLNINENYLSKVVSSCTNKTVNEWINEKLIDEIKYLLKHSDKSMKEIAKMFGFKNLNYFYSYFKTKTQNAPGSIRKEYNHYSQEQSSFF</sequence>
<dbReference type="InterPro" id="IPR009057">
    <property type="entry name" value="Homeodomain-like_sf"/>
</dbReference>
<reference evidence="5 6" key="1">
    <citation type="submission" date="2014-07" db="EMBL/GenBank/DDBJ databases">
        <title>Genome of Flavobacterium reichenbachii LMG 25512.</title>
        <authorList>
            <person name="Stropko S.J."/>
            <person name="Pipes S.E."/>
            <person name="Newman J.D."/>
        </authorList>
    </citation>
    <scope>NUCLEOTIDE SEQUENCE [LARGE SCALE GENOMIC DNA]</scope>
    <source>
        <strain evidence="5 6">LMG 25512</strain>
    </source>
</reference>
<evidence type="ECO:0000259" key="4">
    <source>
        <dbReference type="PROSITE" id="PS01124"/>
    </source>
</evidence>
<keyword evidence="6" id="KW-1185">Reference proteome</keyword>
<evidence type="ECO:0000256" key="1">
    <source>
        <dbReference type="ARBA" id="ARBA00023015"/>
    </source>
</evidence>
<dbReference type="GO" id="GO:0003700">
    <property type="term" value="F:DNA-binding transcription factor activity"/>
    <property type="evidence" value="ECO:0007669"/>
    <property type="project" value="InterPro"/>
</dbReference>
<keyword evidence="3" id="KW-0804">Transcription</keyword>
<gene>
    <name evidence="5" type="ORF">IW19_22640</name>
</gene>
<name>A0A085ZET3_9FLAO</name>
<dbReference type="PROSITE" id="PS01124">
    <property type="entry name" value="HTH_ARAC_FAMILY_2"/>
    <property type="match status" value="1"/>
</dbReference>
<accession>A0A085ZET3</accession>